<organism evidence="4 5">
    <name type="scientific">Lederbergia citri</name>
    <dbReference type="NCBI Taxonomy" id="2833580"/>
    <lineage>
        <taxon>Bacteria</taxon>
        <taxon>Bacillati</taxon>
        <taxon>Bacillota</taxon>
        <taxon>Bacilli</taxon>
        <taxon>Bacillales</taxon>
        <taxon>Bacillaceae</taxon>
        <taxon>Lederbergia</taxon>
    </lineage>
</organism>
<feature type="domain" description="Calcineurin-like phosphoesterase" evidence="3">
    <location>
        <begin position="1"/>
        <end position="142"/>
    </location>
</feature>
<dbReference type="InterPro" id="IPR029052">
    <property type="entry name" value="Metallo-depent_PP-like"/>
</dbReference>
<dbReference type="GO" id="GO:0046872">
    <property type="term" value="F:metal ion binding"/>
    <property type="evidence" value="ECO:0007669"/>
    <property type="project" value="UniProtKB-KW"/>
</dbReference>
<evidence type="ECO:0000256" key="1">
    <source>
        <dbReference type="ARBA" id="ARBA00008950"/>
    </source>
</evidence>
<comment type="cofactor">
    <cofactor evidence="2">
        <name>a divalent metal cation</name>
        <dbReference type="ChEBI" id="CHEBI:60240"/>
    </cofactor>
</comment>
<keyword evidence="5" id="KW-1185">Reference proteome</keyword>
<comment type="caution">
    <text evidence="4">The sequence shown here is derived from an EMBL/GenBank/DDBJ whole genome shotgun (WGS) entry which is preliminary data.</text>
</comment>
<dbReference type="Pfam" id="PF12850">
    <property type="entry name" value="Metallophos_2"/>
    <property type="match status" value="1"/>
</dbReference>
<accession>A0A942TET1</accession>
<dbReference type="GO" id="GO:0016787">
    <property type="term" value="F:hydrolase activity"/>
    <property type="evidence" value="ECO:0007669"/>
    <property type="project" value="UniProtKB-UniRule"/>
</dbReference>
<dbReference type="Proteomes" id="UP000681414">
    <property type="component" value="Unassembled WGS sequence"/>
</dbReference>
<dbReference type="RefSeq" id="WP_213124013.1">
    <property type="nucleotide sequence ID" value="NZ_JAGYPG010000001.1"/>
</dbReference>
<reference evidence="4 5" key="1">
    <citation type="submission" date="2021-05" db="EMBL/GenBank/DDBJ databases">
        <title>Novel Bacillus species.</title>
        <authorList>
            <person name="Liu G."/>
        </authorList>
    </citation>
    <scope>NUCLEOTIDE SEQUENCE [LARGE SCALE GENOMIC DNA]</scope>
    <source>
        <strain evidence="5">FJAT-49780</strain>
    </source>
</reference>
<proteinExistence type="inferred from homology"/>
<dbReference type="InterPro" id="IPR041802">
    <property type="entry name" value="MPP_YfcE"/>
</dbReference>
<name>A0A942TET1_9BACI</name>
<dbReference type="Gene3D" id="3.60.21.10">
    <property type="match status" value="1"/>
</dbReference>
<dbReference type="EMBL" id="JAGYPG010000001">
    <property type="protein sequence ID" value="MBS4194864.1"/>
    <property type="molecule type" value="Genomic_DNA"/>
</dbReference>
<dbReference type="InterPro" id="IPR000979">
    <property type="entry name" value="Phosphodiesterase_MJ0936/Vps29"/>
</dbReference>
<keyword evidence="2" id="KW-0479">Metal-binding</keyword>
<sequence>MKLLVVSDSHGNKAVLQDLNATYKKQVDAMIHCGDSELSAADPVLESFTVVRGNCDMDSAFPNERILKLDDSIIFVTHGHLHRVKSSLLKISYRAKEVGADFVFFGHSHLLGAEMIDKALYLNPGSILLPRGGNEKTYSIVTKDHANITVQYFNDQHVELTKLRSVF</sequence>
<dbReference type="NCBIfam" id="TIGR00040">
    <property type="entry name" value="yfcE"/>
    <property type="match status" value="1"/>
</dbReference>
<evidence type="ECO:0000313" key="4">
    <source>
        <dbReference type="EMBL" id="MBS4194864.1"/>
    </source>
</evidence>
<evidence type="ECO:0000259" key="3">
    <source>
        <dbReference type="Pfam" id="PF12850"/>
    </source>
</evidence>
<evidence type="ECO:0000256" key="2">
    <source>
        <dbReference type="RuleBase" id="RU362039"/>
    </source>
</evidence>
<dbReference type="SUPFAM" id="SSF56300">
    <property type="entry name" value="Metallo-dependent phosphatases"/>
    <property type="match status" value="1"/>
</dbReference>
<comment type="similarity">
    <text evidence="1 2">Belongs to the metallophosphoesterase superfamily. YfcE family.</text>
</comment>
<dbReference type="EC" id="3.1.4.-" evidence="2"/>
<gene>
    <name evidence="4" type="ORF">KHA97_07215</name>
</gene>
<evidence type="ECO:0000313" key="5">
    <source>
        <dbReference type="Proteomes" id="UP000681414"/>
    </source>
</evidence>
<protein>
    <recommendedName>
        <fullName evidence="2">Phosphoesterase</fullName>
        <ecNumber evidence="2">3.1.4.-</ecNumber>
    </recommendedName>
</protein>
<dbReference type="AlphaFoldDB" id="A0A942TET1"/>
<dbReference type="CDD" id="cd00841">
    <property type="entry name" value="MPP_YfcE"/>
    <property type="match status" value="1"/>
</dbReference>
<dbReference type="PANTHER" id="PTHR11124">
    <property type="entry name" value="VACUOLAR SORTING PROTEIN VPS29"/>
    <property type="match status" value="1"/>
</dbReference>
<dbReference type="InterPro" id="IPR024654">
    <property type="entry name" value="Calcineurin-like_PHP_lpxH"/>
</dbReference>